<protein>
    <submittedName>
        <fullName evidence="1">Uncharacterized protein</fullName>
    </submittedName>
</protein>
<comment type="caution">
    <text evidence="1">The sequence shown here is derived from an EMBL/GenBank/DDBJ whole genome shotgun (WGS) entry which is preliminary data.</text>
</comment>
<proteinExistence type="predicted"/>
<dbReference type="EMBL" id="JANBUP010000351">
    <property type="protein sequence ID" value="KAJ2811825.1"/>
    <property type="molecule type" value="Genomic_DNA"/>
</dbReference>
<reference evidence="1" key="1">
    <citation type="submission" date="2022-07" db="EMBL/GenBank/DDBJ databases">
        <title>Phylogenomic reconstructions and comparative analyses of Kickxellomycotina fungi.</title>
        <authorList>
            <person name="Reynolds N.K."/>
            <person name="Stajich J.E."/>
            <person name="Barry K."/>
            <person name="Grigoriev I.V."/>
            <person name="Crous P."/>
            <person name="Smith M.E."/>
        </authorList>
    </citation>
    <scope>NUCLEOTIDE SEQUENCE</scope>
    <source>
        <strain evidence="1">CBS 102833</strain>
    </source>
</reference>
<keyword evidence="2" id="KW-1185">Reference proteome</keyword>
<gene>
    <name evidence="1" type="ORF">H4S07_001811</name>
</gene>
<evidence type="ECO:0000313" key="1">
    <source>
        <dbReference type="EMBL" id="KAJ2811825.1"/>
    </source>
</evidence>
<accession>A0ACC1LMI9</accession>
<evidence type="ECO:0000313" key="2">
    <source>
        <dbReference type="Proteomes" id="UP001140096"/>
    </source>
</evidence>
<dbReference type="Proteomes" id="UP001140096">
    <property type="component" value="Unassembled WGS sequence"/>
</dbReference>
<organism evidence="1 2">
    <name type="scientific">Coemansia furcata</name>
    <dbReference type="NCBI Taxonomy" id="417177"/>
    <lineage>
        <taxon>Eukaryota</taxon>
        <taxon>Fungi</taxon>
        <taxon>Fungi incertae sedis</taxon>
        <taxon>Zoopagomycota</taxon>
        <taxon>Kickxellomycotina</taxon>
        <taxon>Kickxellomycetes</taxon>
        <taxon>Kickxellales</taxon>
        <taxon>Kickxellaceae</taxon>
        <taxon>Coemansia</taxon>
    </lineage>
</organism>
<name>A0ACC1LMI9_9FUNG</name>
<sequence>MDPKQSRRNAVLRNYSNKDEIIATFVVGINPGIEALEDLAAKVLNIFYGHDPTISHYVLVKSNGVVPNHDYERDHEWNWVIYVILKRFKPHEQPRNMIDMTKLPKEEYIRILDSNRAQYINTEVGNRSIPCYNIRQREQERDRRQVRDSMYLHQNSLRRPSARGGGRRA</sequence>